<sequence length="145" mass="17492">MKFDYKEIHIGSIIQTRVADTATDLERICKFMKSTKEQIEEMYQSKSLDSDILMRWSKLLEYDFFRIYSQHLILYAPPSKVDKQEEKKSQLPNFRKSIYTREVIDFIVELIETQEKTMPQIVKEYRIPKSTLHRWTKKYGNINND</sequence>
<proteinExistence type="predicted"/>
<organism evidence="1 2">
    <name type="scientific">Chryseobacterium taichungense</name>
    <dbReference type="NCBI Taxonomy" id="295069"/>
    <lineage>
        <taxon>Bacteria</taxon>
        <taxon>Pseudomonadati</taxon>
        <taxon>Bacteroidota</taxon>
        <taxon>Flavobacteriia</taxon>
        <taxon>Flavobacteriales</taxon>
        <taxon>Weeksellaceae</taxon>
        <taxon>Chryseobacterium group</taxon>
        <taxon>Chryseobacterium</taxon>
    </lineage>
</organism>
<protein>
    <submittedName>
        <fullName evidence="1">Uncharacterized protein</fullName>
    </submittedName>
</protein>
<dbReference type="EMBL" id="FOBV01000002">
    <property type="protein sequence ID" value="SEM26387.1"/>
    <property type="molecule type" value="Genomic_DNA"/>
</dbReference>
<dbReference type="AlphaFoldDB" id="A0A1H7WZJ3"/>
<name>A0A1H7WZJ3_9FLAO</name>
<evidence type="ECO:0000313" key="2">
    <source>
        <dbReference type="Proteomes" id="UP000199450"/>
    </source>
</evidence>
<reference evidence="2" key="1">
    <citation type="submission" date="2016-10" db="EMBL/GenBank/DDBJ databases">
        <authorList>
            <person name="Varghese N."/>
            <person name="Submissions S."/>
        </authorList>
    </citation>
    <scope>NUCLEOTIDE SEQUENCE [LARGE SCALE GENOMIC DNA]</scope>
    <source>
        <strain evidence="2">DSM 17453</strain>
    </source>
</reference>
<evidence type="ECO:0000313" key="1">
    <source>
        <dbReference type="EMBL" id="SEM26387.1"/>
    </source>
</evidence>
<accession>A0A1H7WZJ3</accession>
<dbReference type="RefSeq" id="WP_089998629.1">
    <property type="nucleotide sequence ID" value="NZ_FOBV01000002.1"/>
</dbReference>
<gene>
    <name evidence="1" type="ORF">SAMN05421856_10273</name>
</gene>
<dbReference type="SUPFAM" id="SSF46689">
    <property type="entry name" value="Homeodomain-like"/>
    <property type="match status" value="1"/>
</dbReference>
<keyword evidence="2" id="KW-1185">Reference proteome</keyword>
<dbReference type="InterPro" id="IPR009057">
    <property type="entry name" value="Homeodomain-like_sf"/>
</dbReference>
<dbReference type="STRING" id="295069.SAMN05421856_10273"/>
<dbReference type="OrthoDB" id="799937at2"/>
<dbReference type="Proteomes" id="UP000199450">
    <property type="component" value="Unassembled WGS sequence"/>
</dbReference>